<dbReference type="Proteomes" id="UP000003789">
    <property type="component" value="Unassembled WGS sequence"/>
</dbReference>
<evidence type="ECO:0000256" key="1">
    <source>
        <dbReference type="SAM" id="Phobius"/>
    </source>
</evidence>
<dbReference type="AlphaFoldDB" id="Q1YW32"/>
<keyword evidence="1" id="KW-1133">Transmembrane helix</keyword>
<sequence>MQAELNSTIQKRRERRDAILAGIALFLLTAFLTLADLDALLVALIHDTHF</sequence>
<dbReference type="HOGENOM" id="CLU_3121010_0_0_6"/>
<feature type="transmembrane region" description="Helical" evidence="1">
    <location>
        <begin position="20"/>
        <end position="45"/>
    </location>
</feature>
<dbReference type="EMBL" id="AAPH01000057">
    <property type="protein sequence ID" value="EAS40479.1"/>
    <property type="molecule type" value="Genomic_DNA"/>
</dbReference>
<organism evidence="2 3">
    <name type="scientific">Photobacterium profundum 3TCK</name>
    <dbReference type="NCBI Taxonomy" id="314280"/>
    <lineage>
        <taxon>Bacteria</taxon>
        <taxon>Pseudomonadati</taxon>
        <taxon>Pseudomonadota</taxon>
        <taxon>Gammaproteobacteria</taxon>
        <taxon>Vibrionales</taxon>
        <taxon>Vibrionaceae</taxon>
        <taxon>Photobacterium</taxon>
    </lineage>
</organism>
<name>Q1YW32_9GAMM</name>
<comment type="caution">
    <text evidence="2">The sequence shown here is derived from an EMBL/GenBank/DDBJ whole genome shotgun (WGS) entry which is preliminary data.</text>
</comment>
<keyword evidence="1" id="KW-0472">Membrane</keyword>
<accession>Q1YW32</accession>
<keyword evidence="1" id="KW-0812">Transmembrane</keyword>
<reference evidence="2 3" key="1">
    <citation type="submission" date="2006-03" db="EMBL/GenBank/DDBJ databases">
        <authorList>
            <person name="Bartlett D.H."/>
            <person name="Valle G."/>
            <person name="Lauro F.M."/>
            <person name="Vezzi A."/>
            <person name="Simonato F."/>
            <person name="Eloe E."/>
            <person name="Vitulo N."/>
            <person name="Stratton T.K."/>
            <person name="D'angelo M."/>
            <person name="Ferriera S."/>
            <person name="Johnson J."/>
            <person name="Kravitz S."/>
            <person name="Beeson K."/>
            <person name="Sutton G."/>
            <person name="Rogers Y."/>
            <person name="Friedman R."/>
            <person name="Frazier M."/>
            <person name="Venter J.C."/>
        </authorList>
    </citation>
    <scope>NUCLEOTIDE SEQUENCE [LARGE SCALE GENOMIC DNA]</scope>
    <source>
        <strain evidence="2 3">3TCK</strain>
    </source>
</reference>
<dbReference type="RefSeq" id="WP_006231397.1">
    <property type="nucleotide sequence ID" value="NZ_CH724135.1"/>
</dbReference>
<protein>
    <submittedName>
        <fullName evidence="2">Uncharacterized protein</fullName>
    </submittedName>
</protein>
<evidence type="ECO:0000313" key="2">
    <source>
        <dbReference type="EMBL" id="EAS40479.1"/>
    </source>
</evidence>
<gene>
    <name evidence="2" type="ORF">P3TCK_17452</name>
</gene>
<proteinExistence type="predicted"/>
<evidence type="ECO:0000313" key="3">
    <source>
        <dbReference type="Proteomes" id="UP000003789"/>
    </source>
</evidence>